<accession>A0AAV2BTJ8</accession>
<keyword evidence="2" id="KW-1185">Reference proteome</keyword>
<proteinExistence type="predicted"/>
<comment type="caution">
    <text evidence="1">The sequence shown here is derived from an EMBL/GenBank/DDBJ whole genome shotgun (WGS) entry which is preliminary data.</text>
</comment>
<dbReference type="EMBL" id="CAXIEN010000474">
    <property type="protein sequence ID" value="CAL1298774.1"/>
    <property type="molecule type" value="Genomic_DNA"/>
</dbReference>
<gene>
    <name evidence="1" type="ORF">LARSCL_LOCUS20984</name>
</gene>
<dbReference type="AlphaFoldDB" id="A0AAV2BTJ8"/>
<organism evidence="1 2">
    <name type="scientific">Larinioides sclopetarius</name>
    <dbReference type="NCBI Taxonomy" id="280406"/>
    <lineage>
        <taxon>Eukaryota</taxon>
        <taxon>Metazoa</taxon>
        <taxon>Ecdysozoa</taxon>
        <taxon>Arthropoda</taxon>
        <taxon>Chelicerata</taxon>
        <taxon>Arachnida</taxon>
        <taxon>Araneae</taxon>
        <taxon>Araneomorphae</taxon>
        <taxon>Entelegynae</taxon>
        <taxon>Araneoidea</taxon>
        <taxon>Araneidae</taxon>
        <taxon>Larinioides</taxon>
    </lineage>
</organism>
<reference evidence="1 2" key="1">
    <citation type="submission" date="2024-04" db="EMBL/GenBank/DDBJ databases">
        <authorList>
            <person name="Rising A."/>
            <person name="Reimegard J."/>
            <person name="Sonavane S."/>
            <person name="Akerstrom W."/>
            <person name="Nylinder S."/>
            <person name="Hedman E."/>
            <person name="Kallberg Y."/>
        </authorList>
    </citation>
    <scope>NUCLEOTIDE SEQUENCE [LARGE SCALE GENOMIC DNA]</scope>
</reference>
<protein>
    <submittedName>
        <fullName evidence="1">Uncharacterized protein</fullName>
    </submittedName>
</protein>
<evidence type="ECO:0000313" key="2">
    <source>
        <dbReference type="Proteomes" id="UP001497382"/>
    </source>
</evidence>
<sequence>MLSSEIETSPQPSHRSCKRPWKVSIGKRVESVHHVRHFLVEVKKIFLRQKKTREKESPTVLLLNLSTTLMVPNVMKSYDGLTWNTSRL</sequence>
<evidence type="ECO:0000313" key="1">
    <source>
        <dbReference type="EMBL" id="CAL1298774.1"/>
    </source>
</evidence>
<name>A0AAV2BTJ8_9ARAC</name>
<dbReference type="Proteomes" id="UP001497382">
    <property type="component" value="Unassembled WGS sequence"/>
</dbReference>